<dbReference type="RefSeq" id="WP_167076481.1">
    <property type="nucleotide sequence ID" value="NZ_VVIW01000005.1"/>
</dbReference>
<protein>
    <submittedName>
        <fullName evidence="1">Uncharacterized protein</fullName>
    </submittedName>
</protein>
<keyword evidence="2" id="KW-1185">Reference proteome</keyword>
<evidence type="ECO:0000313" key="1">
    <source>
        <dbReference type="EMBL" id="NHZ40664.1"/>
    </source>
</evidence>
<gene>
    <name evidence="1" type="ORF">F1609_10935</name>
</gene>
<dbReference type="EMBL" id="VVIW01000005">
    <property type="protein sequence ID" value="NHZ40664.1"/>
    <property type="molecule type" value="Genomic_DNA"/>
</dbReference>
<comment type="caution">
    <text evidence="1">The sequence shown here is derived from an EMBL/GenBank/DDBJ whole genome shotgun (WGS) entry which is preliminary data.</text>
</comment>
<proteinExistence type="predicted"/>
<name>A0ABX0M0K8_9BURK</name>
<sequence>MLFDKKSWKDICQGFMVRDCTIGFADGRIGLMLVEMSDERDAGWRTRFVSVRMDAPVSERFFVLETSDLSFASLASAWAPSQEEFLVVDLARQVWAYKPKTYRDFEEAIAFDGRG</sequence>
<accession>A0ABX0M0K8</accession>
<evidence type="ECO:0000313" key="2">
    <source>
        <dbReference type="Proteomes" id="UP000819052"/>
    </source>
</evidence>
<reference evidence="1 2" key="1">
    <citation type="submission" date="2019-09" db="EMBL/GenBank/DDBJ databases">
        <title>Taxonomy of Antarctic Massilia spp.: description of Massilia rubra sp. nov., Massilia aquatica sp. nov., Massilia mucilaginosa sp. nov., Massilia frigida sp. nov. isolated from streams, lakes and regoliths.</title>
        <authorList>
            <person name="Holochova P."/>
            <person name="Sedlacek I."/>
            <person name="Kralova S."/>
            <person name="Maslanova I."/>
            <person name="Busse H.-J."/>
            <person name="Stankova E."/>
            <person name="Vrbovska V."/>
            <person name="Kovarovic V."/>
            <person name="Bartak M."/>
            <person name="Svec P."/>
            <person name="Pantucek R."/>
        </authorList>
    </citation>
    <scope>NUCLEOTIDE SEQUENCE [LARGE SCALE GENOMIC DNA]</scope>
    <source>
        <strain evidence="1 2">CCM 8693</strain>
    </source>
</reference>
<organism evidence="1 2">
    <name type="scientific">Massilia aquatica</name>
    <dbReference type="NCBI Taxonomy" id="2609000"/>
    <lineage>
        <taxon>Bacteria</taxon>
        <taxon>Pseudomonadati</taxon>
        <taxon>Pseudomonadota</taxon>
        <taxon>Betaproteobacteria</taxon>
        <taxon>Burkholderiales</taxon>
        <taxon>Oxalobacteraceae</taxon>
        <taxon>Telluria group</taxon>
        <taxon>Massilia</taxon>
    </lineage>
</organism>
<dbReference type="Proteomes" id="UP000819052">
    <property type="component" value="Unassembled WGS sequence"/>
</dbReference>